<evidence type="ECO:0000313" key="2">
    <source>
        <dbReference type="Proteomes" id="UP001372338"/>
    </source>
</evidence>
<sequence length="83" mass="9097">MLYQKSILRDAVSALSLRCLAKAKILVIEDDEINAGINATKVRITNILEENVVQPLLVSTSTITLATECVPMNLMIDDIVAVR</sequence>
<keyword evidence="2" id="KW-1185">Reference proteome</keyword>
<dbReference type="EMBL" id="JAYWIO010000007">
    <property type="protein sequence ID" value="KAK7251698.1"/>
    <property type="molecule type" value="Genomic_DNA"/>
</dbReference>
<dbReference type="AlphaFoldDB" id="A0AAN9EFC3"/>
<protein>
    <submittedName>
        <fullName evidence="1">Uncharacterized protein</fullName>
    </submittedName>
</protein>
<dbReference type="SUPFAM" id="SSF48592">
    <property type="entry name" value="GroEL equatorial domain-like"/>
    <property type="match status" value="1"/>
</dbReference>
<dbReference type="Gene3D" id="1.10.560.10">
    <property type="entry name" value="GroEL-like equatorial domain"/>
    <property type="match status" value="1"/>
</dbReference>
<accession>A0AAN9EFC3</accession>
<dbReference type="InterPro" id="IPR027413">
    <property type="entry name" value="GROEL-like_equatorial_sf"/>
</dbReference>
<reference evidence="1 2" key="1">
    <citation type="submission" date="2024-01" db="EMBL/GenBank/DDBJ databases">
        <title>The genomes of 5 underutilized Papilionoideae crops provide insights into root nodulation and disease resistanc.</title>
        <authorList>
            <person name="Yuan L."/>
        </authorList>
    </citation>
    <scope>NUCLEOTIDE SEQUENCE [LARGE SCALE GENOMIC DNA]</scope>
    <source>
        <strain evidence="1">ZHUSHIDOU_FW_LH</strain>
        <tissue evidence="1">Leaf</tissue>
    </source>
</reference>
<gene>
    <name evidence="1" type="ORF">RIF29_35119</name>
</gene>
<evidence type="ECO:0000313" key="1">
    <source>
        <dbReference type="EMBL" id="KAK7251698.1"/>
    </source>
</evidence>
<name>A0AAN9EFC3_CROPI</name>
<comment type="caution">
    <text evidence="1">The sequence shown here is derived from an EMBL/GenBank/DDBJ whole genome shotgun (WGS) entry which is preliminary data.</text>
</comment>
<proteinExistence type="predicted"/>
<organism evidence="1 2">
    <name type="scientific">Crotalaria pallida</name>
    <name type="common">Smooth rattlebox</name>
    <name type="synonym">Crotalaria striata</name>
    <dbReference type="NCBI Taxonomy" id="3830"/>
    <lineage>
        <taxon>Eukaryota</taxon>
        <taxon>Viridiplantae</taxon>
        <taxon>Streptophyta</taxon>
        <taxon>Embryophyta</taxon>
        <taxon>Tracheophyta</taxon>
        <taxon>Spermatophyta</taxon>
        <taxon>Magnoliopsida</taxon>
        <taxon>eudicotyledons</taxon>
        <taxon>Gunneridae</taxon>
        <taxon>Pentapetalae</taxon>
        <taxon>rosids</taxon>
        <taxon>fabids</taxon>
        <taxon>Fabales</taxon>
        <taxon>Fabaceae</taxon>
        <taxon>Papilionoideae</taxon>
        <taxon>50 kb inversion clade</taxon>
        <taxon>genistoids sensu lato</taxon>
        <taxon>core genistoids</taxon>
        <taxon>Crotalarieae</taxon>
        <taxon>Crotalaria</taxon>
    </lineage>
</organism>
<dbReference type="Proteomes" id="UP001372338">
    <property type="component" value="Unassembled WGS sequence"/>
</dbReference>